<dbReference type="GeneID" id="25287645"/>
<dbReference type="Proteomes" id="UP000027920">
    <property type="component" value="Unassembled WGS sequence"/>
</dbReference>
<gene>
    <name evidence="2" type="ORF">A1O9_12751</name>
</gene>
<proteinExistence type="predicted"/>
<feature type="region of interest" description="Disordered" evidence="1">
    <location>
        <begin position="1"/>
        <end position="36"/>
    </location>
</feature>
<accession>A0A072NUR9</accession>
<organism evidence="2 3">
    <name type="scientific">Exophiala aquamarina CBS 119918</name>
    <dbReference type="NCBI Taxonomy" id="1182545"/>
    <lineage>
        <taxon>Eukaryota</taxon>
        <taxon>Fungi</taxon>
        <taxon>Dikarya</taxon>
        <taxon>Ascomycota</taxon>
        <taxon>Pezizomycotina</taxon>
        <taxon>Eurotiomycetes</taxon>
        <taxon>Chaetothyriomycetidae</taxon>
        <taxon>Chaetothyriales</taxon>
        <taxon>Herpotrichiellaceae</taxon>
        <taxon>Exophiala</taxon>
    </lineage>
</organism>
<dbReference type="RefSeq" id="XP_013253727.1">
    <property type="nucleotide sequence ID" value="XM_013398273.1"/>
</dbReference>
<feature type="region of interest" description="Disordered" evidence="1">
    <location>
        <begin position="73"/>
        <end position="104"/>
    </location>
</feature>
<comment type="caution">
    <text evidence="2">The sequence shown here is derived from an EMBL/GenBank/DDBJ whole genome shotgun (WGS) entry which is preliminary data.</text>
</comment>
<dbReference type="HOGENOM" id="CLU_115531_0_0_1"/>
<dbReference type="OrthoDB" id="4156372at2759"/>
<sequence length="198" mass="22368">MGRGQSHTLTDYPEVDKPSEPSMFPFWGNHTRERSSRMRHVIGSIRKGLAHEQEKLFNPSEPAIHDHEHFNMTEYSDSDSGHNTTKPSNPKLRRPSERSDDLQWSISPALEACKLFQANENNMGPESHRKPATWGWPGLGTFPEPEGPSSKTQNRTRLQKAAALEPRVEAATFEAIDNAAESEPFGWPGLGEWPRSRK</sequence>
<evidence type="ECO:0000256" key="1">
    <source>
        <dbReference type="SAM" id="MobiDB-lite"/>
    </source>
</evidence>
<protein>
    <submittedName>
        <fullName evidence="2">Uncharacterized protein</fullName>
    </submittedName>
</protein>
<evidence type="ECO:0000313" key="2">
    <source>
        <dbReference type="EMBL" id="KEF51137.1"/>
    </source>
</evidence>
<keyword evidence="3" id="KW-1185">Reference proteome</keyword>
<evidence type="ECO:0000313" key="3">
    <source>
        <dbReference type="Proteomes" id="UP000027920"/>
    </source>
</evidence>
<feature type="region of interest" description="Disordered" evidence="1">
    <location>
        <begin position="121"/>
        <end position="160"/>
    </location>
</feature>
<dbReference type="EMBL" id="AMGV01000027">
    <property type="protein sequence ID" value="KEF51137.1"/>
    <property type="molecule type" value="Genomic_DNA"/>
</dbReference>
<reference evidence="2 3" key="1">
    <citation type="submission" date="2013-03" db="EMBL/GenBank/DDBJ databases">
        <title>The Genome Sequence of Exophiala aquamarina CBS 119918.</title>
        <authorList>
            <consortium name="The Broad Institute Genomics Platform"/>
            <person name="Cuomo C."/>
            <person name="de Hoog S."/>
            <person name="Gorbushina A."/>
            <person name="Walker B."/>
            <person name="Young S.K."/>
            <person name="Zeng Q."/>
            <person name="Gargeya S."/>
            <person name="Fitzgerald M."/>
            <person name="Haas B."/>
            <person name="Abouelleil A."/>
            <person name="Allen A.W."/>
            <person name="Alvarado L."/>
            <person name="Arachchi H.M."/>
            <person name="Berlin A.M."/>
            <person name="Chapman S.B."/>
            <person name="Gainer-Dewar J."/>
            <person name="Goldberg J."/>
            <person name="Griggs A."/>
            <person name="Gujja S."/>
            <person name="Hansen M."/>
            <person name="Howarth C."/>
            <person name="Imamovic A."/>
            <person name="Ireland A."/>
            <person name="Larimer J."/>
            <person name="McCowan C."/>
            <person name="Murphy C."/>
            <person name="Pearson M."/>
            <person name="Poon T.W."/>
            <person name="Priest M."/>
            <person name="Roberts A."/>
            <person name="Saif S."/>
            <person name="Shea T."/>
            <person name="Sisk P."/>
            <person name="Sykes S."/>
            <person name="Wortman J."/>
            <person name="Nusbaum C."/>
            <person name="Birren B."/>
        </authorList>
    </citation>
    <scope>NUCLEOTIDE SEQUENCE [LARGE SCALE GENOMIC DNA]</scope>
    <source>
        <strain evidence="2 3">CBS 119918</strain>
    </source>
</reference>
<name>A0A072NUR9_9EURO</name>
<dbReference type="AlphaFoldDB" id="A0A072NUR9"/>
<dbReference type="VEuPathDB" id="FungiDB:A1O9_12751"/>